<gene>
    <name evidence="12" type="primary">LOC109486960</name>
</gene>
<evidence type="ECO:0000313" key="12">
    <source>
        <dbReference type="RefSeq" id="XP_019646434.1"/>
    </source>
</evidence>
<evidence type="ECO:0000256" key="4">
    <source>
        <dbReference type="ARBA" id="ARBA00022741"/>
    </source>
</evidence>
<keyword evidence="5" id="KW-0418">Kinase</keyword>
<comment type="similarity">
    <text evidence="8 9">Belongs to the NDK family.</text>
</comment>
<dbReference type="GO" id="GO:0005524">
    <property type="term" value="F:ATP binding"/>
    <property type="evidence" value="ECO:0007669"/>
    <property type="project" value="UniProtKB-KW"/>
</dbReference>
<dbReference type="GeneID" id="109486960"/>
<feature type="binding site" evidence="8">
    <location>
        <position position="97"/>
    </location>
    <ligand>
        <name>ATP</name>
        <dbReference type="ChEBI" id="CHEBI:30616"/>
    </ligand>
</feature>
<dbReference type="Proteomes" id="UP000515135">
    <property type="component" value="Unplaced"/>
</dbReference>
<dbReference type="OrthoDB" id="25346at2759"/>
<dbReference type="GO" id="GO:0004550">
    <property type="term" value="F:nucleoside diphosphate kinase activity"/>
    <property type="evidence" value="ECO:0007669"/>
    <property type="project" value="InterPro"/>
</dbReference>
<dbReference type="RefSeq" id="XP_019646434.1">
    <property type="nucleotide sequence ID" value="XM_019790875.1"/>
</dbReference>
<feature type="domain" description="Nucleoside diphosphate kinase-like" evidence="10">
    <location>
        <begin position="6"/>
        <end position="147"/>
    </location>
</feature>
<organism evidence="11 12">
    <name type="scientific">Branchiostoma belcheri</name>
    <name type="common">Amphioxus</name>
    <dbReference type="NCBI Taxonomy" id="7741"/>
    <lineage>
        <taxon>Eukaryota</taxon>
        <taxon>Metazoa</taxon>
        <taxon>Chordata</taxon>
        <taxon>Cephalochordata</taxon>
        <taxon>Leptocardii</taxon>
        <taxon>Amphioxiformes</taxon>
        <taxon>Branchiostomatidae</taxon>
        <taxon>Branchiostoma</taxon>
    </lineage>
</organism>
<feature type="binding site" evidence="8">
    <location>
        <position position="111"/>
    </location>
    <ligand>
        <name>ATP</name>
        <dbReference type="ChEBI" id="CHEBI:30616"/>
    </ligand>
</feature>
<evidence type="ECO:0000256" key="1">
    <source>
        <dbReference type="ARBA" id="ARBA00001946"/>
    </source>
</evidence>
<dbReference type="GO" id="GO:0006241">
    <property type="term" value="P:CTP biosynthetic process"/>
    <property type="evidence" value="ECO:0007669"/>
    <property type="project" value="InterPro"/>
</dbReference>
<evidence type="ECO:0000256" key="9">
    <source>
        <dbReference type="RuleBase" id="RU004011"/>
    </source>
</evidence>
<evidence type="ECO:0000313" key="11">
    <source>
        <dbReference type="Proteomes" id="UP000515135"/>
    </source>
</evidence>
<dbReference type="InterPro" id="IPR001564">
    <property type="entry name" value="Nucleoside_diP_kinase"/>
</dbReference>
<dbReference type="Pfam" id="PF00334">
    <property type="entry name" value="NDK"/>
    <property type="match status" value="1"/>
</dbReference>
<protein>
    <submittedName>
        <fullName evidence="12">Nucleoside diphosphate kinase 6-like</fullName>
    </submittedName>
</protein>
<name>A0A6P5AJK7_BRABE</name>
<feature type="binding site" evidence="8">
    <location>
        <position position="121"/>
    </location>
    <ligand>
        <name>ATP</name>
        <dbReference type="ChEBI" id="CHEBI:30616"/>
    </ligand>
</feature>
<dbReference type="PANTHER" id="PTHR46956">
    <property type="entry name" value="NUCLEOSIDE DIPHOSPHATE KINASE 6"/>
    <property type="match status" value="1"/>
</dbReference>
<dbReference type="GO" id="GO:0046872">
    <property type="term" value="F:metal ion binding"/>
    <property type="evidence" value="ECO:0007669"/>
    <property type="project" value="UniProtKB-KW"/>
</dbReference>
<dbReference type="PANTHER" id="PTHR46956:SF1">
    <property type="entry name" value="NUCLEOSIDE DIPHOSPHATE KINASE 6"/>
    <property type="match status" value="1"/>
</dbReference>
<dbReference type="SMART" id="SM00562">
    <property type="entry name" value="NDK"/>
    <property type="match status" value="1"/>
</dbReference>
<dbReference type="GO" id="GO:0006228">
    <property type="term" value="P:UTP biosynthetic process"/>
    <property type="evidence" value="ECO:0007669"/>
    <property type="project" value="InterPro"/>
</dbReference>
<proteinExistence type="inferred from homology"/>
<keyword evidence="3" id="KW-0479">Metal-binding</keyword>
<accession>A0A6P5AJK7</accession>
<feature type="binding site" evidence="8">
    <location>
        <position position="91"/>
    </location>
    <ligand>
        <name>ATP</name>
        <dbReference type="ChEBI" id="CHEBI:30616"/>
    </ligand>
</feature>
<evidence type="ECO:0000256" key="8">
    <source>
        <dbReference type="PROSITE-ProRule" id="PRU00706"/>
    </source>
</evidence>
<evidence type="ECO:0000256" key="7">
    <source>
        <dbReference type="ARBA" id="ARBA00022842"/>
    </source>
</evidence>
<keyword evidence="7" id="KW-0460">Magnesium</keyword>
<keyword evidence="2" id="KW-0808">Transferase</keyword>
<dbReference type="KEGG" id="bbel:109486960"/>
<evidence type="ECO:0000256" key="6">
    <source>
        <dbReference type="ARBA" id="ARBA00022840"/>
    </source>
</evidence>
<evidence type="ECO:0000256" key="5">
    <source>
        <dbReference type="ARBA" id="ARBA00022777"/>
    </source>
</evidence>
<keyword evidence="6" id="KW-0067">ATP-binding</keyword>
<dbReference type="InterPro" id="IPR034907">
    <property type="entry name" value="NDK-like_dom"/>
</dbReference>
<comment type="cofactor">
    <cofactor evidence="1">
        <name>Mg(2+)</name>
        <dbReference type="ChEBI" id="CHEBI:18420"/>
    </cofactor>
</comment>
<dbReference type="GO" id="GO:0006183">
    <property type="term" value="P:GTP biosynthetic process"/>
    <property type="evidence" value="ECO:0007669"/>
    <property type="project" value="InterPro"/>
</dbReference>
<keyword evidence="4" id="KW-0547">Nucleotide-binding</keyword>
<dbReference type="PROSITE" id="PS51374">
    <property type="entry name" value="NDPK_LIKE"/>
    <property type="match status" value="1"/>
</dbReference>
<evidence type="ECO:0000259" key="10">
    <source>
        <dbReference type="SMART" id="SM00562"/>
    </source>
</evidence>
<dbReference type="SUPFAM" id="SSF54919">
    <property type="entry name" value="Nucleoside diphosphate kinase, NDK"/>
    <property type="match status" value="1"/>
</dbReference>
<dbReference type="InterPro" id="IPR037994">
    <property type="entry name" value="NDPk6"/>
</dbReference>
<dbReference type="Gene3D" id="3.30.70.141">
    <property type="entry name" value="Nucleoside diphosphate kinase-like domain"/>
    <property type="match status" value="1"/>
</dbReference>
<feature type="binding site" evidence="8">
    <location>
        <position position="14"/>
    </location>
    <ligand>
        <name>ATP</name>
        <dbReference type="ChEBI" id="CHEBI:30616"/>
    </ligand>
</feature>
<dbReference type="InterPro" id="IPR036850">
    <property type="entry name" value="NDK-like_dom_sf"/>
</dbReference>
<feature type="binding site" evidence="8">
    <location>
        <position position="63"/>
    </location>
    <ligand>
        <name>ATP</name>
        <dbReference type="ChEBI" id="CHEBI:30616"/>
    </ligand>
</feature>
<dbReference type="PRINTS" id="PR01243">
    <property type="entry name" value="NUCDPKINASE"/>
</dbReference>
<feature type="active site" description="Pros-phosphohistidine intermediate" evidence="8">
    <location>
        <position position="124"/>
    </location>
</feature>
<evidence type="ECO:0000256" key="3">
    <source>
        <dbReference type="ARBA" id="ARBA00022723"/>
    </source>
</evidence>
<reference evidence="12" key="1">
    <citation type="submission" date="2025-08" db="UniProtKB">
        <authorList>
            <consortium name="RefSeq"/>
        </authorList>
    </citation>
    <scope>IDENTIFICATION</scope>
    <source>
        <tissue evidence="12">Gonad</tissue>
    </source>
</reference>
<evidence type="ECO:0000256" key="2">
    <source>
        <dbReference type="ARBA" id="ARBA00022679"/>
    </source>
</evidence>
<sequence>MGVSGLQLTLALIKPDVHAHPGLYQHIVGTVLKNRLLFVRSRVLRWSRQDSASFYGEHEGRFFYNRLVGFMASGQMSAHILAGEDAISRWRQLMGPTKTFRSQFTHRESIRGQFGLTDTRNCTHGADSEKAALREMQIFFPEFDAKTWWKEQSEFFKEGRVHFDEGRVEHVPVGKVHSDEGRVENTPVDRIS</sequence>
<dbReference type="AlphaFoldDB" id="A0A6P5AJK7"/>
<keyword evidence="11" id="KW-1185">Reference proteome</keyword>